<keyword evidence="1" id="KW-0732">Signal</keyword>
<sequence>MPIRHRRRHLLAAFCLLALPAAAQQPPAPITAGPRAGVSAEALGQGIARMLPHRAAYRLDLGEARNSGITAVRGAMVFDVADACEGWATRQRMTMTVVDREGQEIETVSDYATYEAKDNSSLRFSLTQTTQGAVNQRVAGEAELKPDGSGTVRFSEPAGQEETLPAGTLLPMRHTVLAVEAARAGQRLLAAPLFDGTSNEGAQDTTTVIPSWTQPSGTPRFPLMSGAASGHMRIAFFERGAGGNGASQPEYEVGLRYYDNGIADEIVMDFGEFSVTGQALELSPLPGGC</sequence>
<accession>A0ABV7BW37</accession>
<protein>
    <submittedName>
        <fullName evidence="2">EipB family protein</fullName>
    </submittedName>
</protein>
<feature type="chain" id="PRO_5045887704" evidence="1">
    <location>
        <begin position="24"/>
        <end position="289"/>
    </location>
</feature>
<dbReference type="Pfam" id="PF08904">
    <property type="entry name" value="EipB_like"/>
    <property type="match status" value="1"/>
</dbReference>
<evidence type="ECO:0000256" key="1">
    <source>
        <dbReference type="SAM" id="SignalP"/>
    </source>
</evidence>
<gene>
    <name evidence="2" type="ORF">ACFOD3_14745</name>
</gene>
<dbReference type="EMBL" id="JBHRSB010000004">
    <property type="protein sequence ID" value="MFC3001161.1"/>
    <property type="molecule type" value="Genomic_DNA"/>
</dbReference>
<comment type="caution">
    <text evidence="2">The sequence shown here is derived from an EMBL/GenBank/DDBJ whole genome shotgun (WGS) entry which is preliminary data.</text>
</comment>
<evidence type="ECO:0000313" key="3">
    <source>
        <dbReference type="Proteomes" id="UP001595420"/>
    </source>
</evidence>
<dbReference type="InterPro" id="IPR015000">
    <property type="entry name" value="EipB-like"/>
</dbReference>
<reference evidence="3" key="1">
    <citation type="journal article" date="2019" name="Int. J. Syst. Evol. Microbiol.">
        <title>The Global Catalogue of Microorganisms (GCM) 10K type strain sequencing project: providing services to taxonomists for standard genome sequencing and annotation.</title>
        <authorList>
            <consortium name="The Broad Institute Genomics Platform"/>
            <consortium name="The Broad Institute Genome Sequencing Center for Infectious Disease"/>
            <person name="Wu L."/>
            <person name="Ma J."/>
        </authorList>
    </citation>
    <scope>NUCLEOTIDE SEQUENCE [LARGE SCALE GENOMIC DNA]</scope>
    <source>
        <strain evidence="3">CGMCC 1.16855</strain>
    </source>
</reference>
<evidence type="ECO:0000313" key="2">
    <source>
        <dbReference type="EMBL" id="MFC3001161.1"/>
    </source>
</evidence>
<feature type="signal peptide" evidence="1">
    <location>
        <begin position="1"/>
        <end position="23"/>
    </location>
</feature>
<proteinExistence type="predicted"/>
<name>A0ABV7BW37_9PROT</name>
<dbReference type="Proteomes" id="UP001595420">
    <property type="component" value="Unassembled WGS sequence"/>
</dbReference>
<organism evidence="2 3">
    <name type="scientific">Falsiroseomonas tokyonensis</name>
    <dbReference type="NCBI Taxonomy" id="430521"/>
    <lineage>
        <taxon>Bacteria</taxon>
        <taxon>Pseudomonadati</taxon>
        <taxon>Pseudomonadota</taxon>
        <taxon>Alphaproteobacteria</taxon>
        <taxon>Acetobacterales</taxon>
        <taxon>Roseomonadaceae</taxon>
        <taxon>Falsiroseomonas</taxon>
    </lineage>
</organism>
<dbReference type="RefSeq" id="WP_246602837.1">
    <property type="nucleotide sequence ID" value="NZ_JAFNJS010000004.1"/>
</dbReference>
<keyword evidence="3" id="KW-1185">Reference proteome</keyword>